<protein>
    <submittedName>
        <fullName evidence="1">Uncharacterized protein</fullName>
    </submittedName>
</protein>
<evidence type="ECO:0000313" key="2">
    <source>
        <dbReference type="Proteomes" id="UP001152795"/>
    </source>
</evidence>
<comment type="caution">
    <text evidence="1">The sequence shown here is derived from an EMBL/GenBank/DDBJ whole genome shotgun (WGS) entry which is preliminary data.</text>
</comment>
<gene>
    <name evidence="1" type="ORF">PACLA_8A000342</name>
</gene>
<reference evidence="1" key="1">
    <citation type="submission" date="2020-04" db="EMBL/GenBank/DDBJ databases">
        <authorList>
            <person name="Alioto T."/>
            <person name="Alioto T."/>
            <person name="Gomez Garrido J."/>
        </authorList>
    </citation>
    <scope>NUCLEOTIDE SEQUENCE</scope>
    <source>
        <strain evidence="1">A484AB</strain>
    </source>
</reference>
<dbReference type="AlphaFoldDB" id="A0A7D9E3P9"/>
<name>A0A7D9E3P9_PARCT</name>
<dbReference type="EMBL" id="CACRXK020003964">
    <property type="protein sequence ID" value="CAB4000936.1"/>
    <property type="molecule type" value="Genomic_DNA"/>
</dbReference>
<keyword evidence="2" id="KW-1185">Reference proteome</keyword>
<dbReference type="Proteomes" id="UP001152795">
    <property type="component" value="Unassembled WGS sequence"/>
</dbReference>
<organism evidence="1 2">
    <name type="scientific">Paramuricea clavata</name>
    <name type="common">Red gorgonian</name>
    <name type="synonym">Violescent sea-whip</name>
    <dbReference type="NCBI Taxonomy" id="317549"/>
    <lineage>
        <taxon>Eukaryota</taxon>
        <taxon>Metazoa</taxon>
        <taxon>Cnidaria</taxon>
        <taxon>Anthozoa</taxon>
        <taxon>Octocorallia</taxon>
        <taxon>Malacalcyonacea</taxon>
        <taxon>Plexauridae</taxon>
        <taxon>Paramuricea</taxon>
    </lineage>
</organism>
<sequence length="104" mass="11657">MNSKKHELQRLAKMLAKIGDSLVERHAIAVGKLKAAKPRKRSARKSIADELREMSKKLASLGDGLHEQNEKTKGVKALLQPTKQMLRNIVVRVVRKLLVKPETA</sequence>
<accession>A0A7D9E3P9</accession>
<evidence type="ECO:0000313" key="1">
    <source>
        <dbReference type="EMBL" id="CAB4000936.1"/>
    </source>
</evidence>
<proteinExistence type="predicted"/>